<dbReference type="InterPro" id="IPR056521">
    <property type="entry name" value="MARCHF6-like_C"/>
</dbReference>
<keyword evidence="10" id="KW-0862">Zinc</keyword>
<feature type="domain" description="RING-type" evidence="17">
    <location>
        <begin position="10"/>
        <end position="58"/>
    </location>
</feature>
<feature type="transmembrane region" description="Helical" evidence="16">
    <location>
        <begin position="517"/>
        <end position="540"/>
    </location>
</feature>
<reference evidence="19" key="1">
    <citation type="submission" date="2014-02" db="EMBL/GenBank/DDBJ databases">
        <authorList>
            <person name="Genoscope - CEA"/>
        </authorList>
    </citation>
    <scope>NUCLEOTIDE SEQUENCE</scope>
    <source>
        <strain evidence="19">LS3</strain>
    </source>
</reference>
<evidence type="ECO:0000256" key="9">
    <source>
        <dbReference type="ARBA" id="ARBA00022786"/>
    </source>
</evidence>
<dbReference type="InterPro" id="IPR011016">
    <property type="entry name" value="Znf_RING-CH"/>
</dbReference>
<evidence type="ECO:0000313" key="19">
    <source>
        <dbReference type="EMBL" id="CDP34028.1"/>
    </source>
</evidence>
<dbReference type="PhylomeDB" id="A0A060SZ77"/>
<dbReference type="Pfam" id="PF12906">
    <property type="entry name" value="RINGv"/>
    <property type="match status" value="1"/>
</dbReference>
<protein>
    <recommendedName>
        <fullName evidence="4">RING-type E3 ubiquitin transferase</fullName>
        <ecNumber evidence="4">2.3.2.27</ecNumber>
    </recommendedName>
</protein>
<evidence type="ECO:0000256" key="5">
    <source>
        <dbReference type="ARBA" id="ARBA00022679"/>
    </source>
</evidence>
<evidence type="ECO:0000256" key="4">
    <source>
        <dbReference type="ARBA" id="ARBA00012483"/>
    </source>
</evidence>
<evidence type="ECO:0000256" key="13">
    <source>
        <dbReference type="PROSITE-ProRule" id="PRU00175"/>
    </source>
</evidence>
<sequence length="1101" mass="125365">MSNMTEEHTCRICRGEATEEEPLYHPCKCSGSIKYVHQDCLLEWLRHSKKKPVCELCKSPYKFAKLYAADMPSHVPVAIVVRKLLEDTARLGKFLGRLGLVIFLWLILLPLTACYVFFLETVLAECVPSNLEVLGRPVDAVVKAFKEPRRPSFVNLPKFVDNLVQSSLIKGFLLDILEGQVIILVLLLTFAVVMLVREWVLQNEEFRRQLRDLAEQEERRERRRDMRRRQVLANRAIAQAHALMMEQRREQQQQPHDGHADNQEVHNDADFLANEFVGHEGNGPQPQNDGDRQERPQGGLRHAPRLAFNEELNRWVFEDANNNIHNNNNNPQQPPFDAPPQFDVDPFADPEEEFDDEPMGEEFDGVLDFLGMRGPLNSLLATYLAINIAAVIISCLLYFLPYVSGRLILANAKYLLEFVFYQLHTVLSPALTKMSQVQNVDDIVRLVDKFQVRPQYANLAQGLGSGIVPRFFGTVTGYAILLSLCFKYVDSNLRFANSRTGRTVEWAVIQFIKLGEAILKVICVIGIELIVFPIFCGLLINIATLPLFHPTGLIARLQLIINYPFISTFIHWASGTAYMFLFALFVTMCRRIMRKGTLYFVRDPNDPEFHPIRDVLDRQLASQINKIGLSGIIYSVLIVMCIGGVIYALSFVSPQGWLPLQLGPAGDKDIMIRLPAVLAAFRLVIPQVLRGVRSLTIVDKTWRIIFAKACTLLRLSSFILNNPRPQEQGHIHYATWWAWLTRTQPDYTKPLNSLEQVQTSQQDQQAYFIRDGTFVRAPDTDSLPPQKRFRLFVRVTKDDERLDNDDNNNSSNGEVEELERYNVVYRPPNFRSRIMMLLGIIWMAGTVLVGGVTLVPLLLGRVILSSGLASGNRWGDIIAYGVGLVPVMGLIHCLDKWDTVKEKTTNYWEQFSNQHLTDMARRLFKVLLLVALAGFVLPFLAGVLLDLYMVVPITNAIYREYTISISVRNQWLYGIFILGALKDVFRIQNDERVRRRMTEIFDNGWTDYDVGLVFSSLALPVFGIACLAITVPLVLGWAFATISYSGYGATEKAMIVKNAYPATLFTLFVANIFRVALDMFNRWQVTVRDQAYLVGEQLENM</sequence>
<feature type="coiled-coil region" evidence="14">
    <location>
        <begin position="196"/>
        <end position="223"/>
    </location>
</feature>
<dbReference type="GO" id="GO:0036503">
    <property type="term" value="P:ERAD pathway"/>
    <property type="evidence" value="ECO:0007669"/>
    <property type="project" value="TreeGrafter"/>
</dbReference>
<keyword evidence="11 16" id="KW-1133">Transmembrane helix</keyword>
<dbReference type="GO" id="GO:0005789">
    <property type="term" value="C:endoplasmic reticulum membrane"/>
    <property type="evidence" value="ECO:0007669"/>
    <property type="project" value="TreeGrafter"/>
</dbReference>
<dbReference type="GO" id="GO:0008270">
    <property type="term" value="F:zinc ion binding"/>
    <property type="evidence" value="ECO:0007669"/>
    <property type="project" value="UniProtKB-KW"/>
</dbReference>
<comment type="pathway">
    <text evidence="3">Protein modification; protein ubiquitination.</text>
</comment>
<dbReference type="PROSITE" id="PS50089">
    <property type="entry name" value="ZF_RING_2"/>
    <property type="match status" value="1"/>
</dbReference>
<feature type="transmembrane region" description="Helical" evidence="16">
    <location>
        <begin position="877"/>
        <end position="894"/>
    </location>
</feature>
<dbReference type="EC" id="2.3.2.27" evidence="4"/>
<evidence type="ECO:0000256" key="14">
    <source>
        <dbReference type="SAM" id="Coils"/>
    </source>
</evidence>
<keyword evidence="5" id="KW-0808">Transferase</keyword>
<evidence type="ECO:0000256" key="15">
    <source>
        <dbReference type="SAM" id="MobiDB-lite"/>
    </source>
</evidence>
<evidence type="ECO:0000256" key="8">
    <source>
        <dbReference type="ARBA" id="ARBA00022771"/>
    </source>
</evidence>
<accession>A0A060SZ77</accession>
<feature type="domain" description="RING-CH-type" evidence="18">
    <location>
        <begin position="2"/>
        <end position="64"/>
    </location>
</feature>
<dbReference type="EMBL" id="HG937693">
    <property type="protein sequence ID" value="CDP34028.1"/>
    <property type="molecule type" value="Genomic_DNA"/>
</dbReference>
<feature type="transmembrane region" description="Helical" evidence="16">
    <location>
        <begin position="181"/>
        <end position="201"/>
    </location>
</feature>
<dbReference type="Gene3D" id="3.30.40.10">
    <property type="entry name" value="Zinc/RING finger domain, C3HC4 (zinc finger)"/>
    <property type="match status" value="1"/>
</dbReference>
<keyword evidence="12 16" id="KW-0472">Membrane</keyword>
<dbReference type="PANTHER" id="PTHR13145">
    <property type="entry name" value="SSM4 PROTEIN"/>
    <property type="match status" value="1"/>
</dbReference>
<dbReference type="SMART" id="SM00744">
    <property type="entry name" value="RINGv"/>
    <property type="match status" value="1"/>
</dbReference>
<evidence type="ECO:0000256" key="1">
    <source>
        <dbReference type="ARBA" id="ARBA00000900"/>
    </source>
</evidence>
<feature type="transmembrane region" description="Helical" evidence="16">
    <location>
        <begin position="471"/>
        <end position="489"/>
    </location>
</feature>
<feature type="transmembrane region" description="Helical" evidence="16">
    <location>
        <begin position="1010"/>
        <end position="1039"/>
    </location>
</feature>
<dbReference type="GO" id="GO:0061630">
    <property type="term" value="F:ubiquitin protein ligase activity"/>
    <property type="evidence" value="ECO:0007669"/>
    <property type="project" value="UniProtKB-EC"/>
</dbReference>
<dbReference type="FunFam" id="3.30.40.10:FF:000287">
    <property type="entry name" value="RING finger membrane protein"/>
    <property type="match status" value="1"/>
</dbReference>
<evidence type="ECO:0000256" key="10">
    <source>
        <dbReference type="ARBA" id="ARBA00022833"/>
    </source>
</evidence>
<reference evidence="19" key="2">
    <citation type="submission" date="2014-06" db="EMBL/GenBank/DDBJ databases">
        <title>The complete genome of Blastobotrys (Arxula) adeninivorans LS3 - a yeast of biotechnological interest.</title>
        <authorList>
            <person name="Kunze G."/>
            <person name="Gaillardin C."/>
            <person name="Czernicka M."/>
            <person name="Durrens P."/>
            <person name="Martin T."/>
            <person name="Boer E."/>
            <person name="Gabaldon T."/>
            <person name="Cruz J."/>
            <person name="Talla E."/>
            <person name="Marck C."/>
            <person name="Goffeau A."/>
            <person name="Barbe V."/>
            <person name="Baret P."/>
            <person name="Baronian K."/>
            <person name="Beier S."/>
            <person name="Bleykasten C."/>
            <person name="Bode R."/>
            <person name="Casaregola S."/>
            <person name="Despons L."/>
            <person name="Fairhead C."/>
            <person name="Giersberg M."/>
            <person name="Gierski P."/>
            <person name="Hahnel U."/>
            <person name="Hartmann A."/>
            <person name="Jankowska D."/>
            <person name="Jubin C."/>
            <person name="Jung P."/>
            <person name="Lafontaine I."/>
            <person name="Leh-Louis V."/>
            <person name="Lemaire M."/>
            <person name="Marcet-Houben M."/>
            <person name="Mascher M."/>
            <person name="Morel G."/>
            <person name="Richard G.-F."/>
            <person name="Riechen J."/>
            <person name="Sacerdot C."/>
            <person name="Sarkar A."/>
            <person name="Savel G."/>
            <person name="Schacherer J."/>
            <person name="Sherman D."/>
            <person name="Straub M.-L."/>
            <person name="Stein N."/>
            <person name="Thierry A."/>
            <person name="Trautwein-Schult A."/>
            <person name="Westhof E."/>
            <person name="Worch S."/>
            <person name="Dujon B."/>
            <person name="Souciet J.-L."/>
            <person name="Wincker P."/>
            <person name="Scholz U."/>
            <person name="Neuveglise N."/>
        </authorList>
    </citation>
    <scope>NUCLEOTIDE SEQUENCE</scope>
    <source>
        <strain evidence="19">LS3</strain>
    </source>
</reference>
<evidence type="ECO:0000256" key="7">
    <source>
        <dbReference type="ARBA" id="ARBA00022723"/>
    </source>
</evidence>
<evidence type="ECO:0000256" key="12">
    <source>
        <dbReference type="ARBA" id="ARBA00023136"/>
    </source>
</evidence>
<feature type="transmembrane region" description="Helical" evidence="16">
    <location>
        <begin position="670"/>
        <end position="689"/>
    </location>
</feature>
<evidence type="ECO:0000256" key="6">
    <source>
        <dbReference type="ARBA" id="ARBA00022692"/>
    </source>
</evidence>
<gene>
    <name evidence="19" type="ORF">GNLVRS02_ARAD1C03058g</name>
</gene>
<dbReference type="Pfam" id="PF23113">
    <property type="entry name" value="MARCHF6_C"/>
    <property type="match status" value="1"/>
</dbReference>
<keyword evidence="14" id="KW-0175">Coiled coil</keyword>
<proteinExistence type="predicted"/>
<evidence type="ECO:0000259" key="18">
    <source>
        <dbReference type="PROSITE" id="PS51292"/>
    </source>
</evidence>
<keyword evidence="8 13" id="KW-0863">Zinc-finger</keyword>
<evidence type="ECO:0000259" key="17">
    <source>
        <dbReference type="PROSITE" id="PS50089"/>
    </source>
</evidence>
<evidence type="ECO:0000256" key="16">
    <source>
        <dbReference type="SAM" id="Phobius"/>
    </source>
</evidence>
<feature type="transmembrane region" description="Helical" evidence="16">
    <location>
        <begin position="1059"/>
        <end position="1077"/>
    </location>
</feature>
<comment type="subcellular location">
    <subcellularLocation>
        <location evidence="2">Membrane</location>
        <topology evidence="2">Multi-pass membrane protein</topology>
    </subcellularLocation>
</comment>
<name>A0A060SZ77_BLAAD</name>
<dbReference type="AlphaFoldDB" id="A0A060SZ77"/>
<evidence type="ECO:0000256" key="2">
    <source>
        <dbReference type="ARBA" id="ARBA00004141"/>
    </source>
</evidence>
<feature type="transmembrane region" description="Helical" evidence="16">
    <location>
        <begin position="380"/>
        <end position="400"/>
    </location>
</feature>
<dbReference type="PROSITE" id="PS51292">
    <property type="entry name" value="ZF_RING_CH"/>
    <property type="match status" value="1"/>
</dbReference>
<keyword evidence="6 16" id="KW-0812">Transmembrane</keyword>
<feature type="transmembrane region" description="Helical" evidence="16">
    <location>
        <begin position="834"/>
        <end position="857"/>
    </location>
</feature>
<keyword evidence="7" id="KW-0479">Metal-binding</keyword>
<dbReference type="SUPFAM" id="SSF57850">
    <property type="entry name" value="RING/U-box"/>
    <property type="match status" value="1"/>
</dbReference>
<feature type="transmembrane region" description="Helical" evidence="16">
    <location>
        <begin position="98"/>
        <end position="118"/>
    </location>
</feature>
<organism evidence="19">
    <name type="scientific">Blastobotrys adeninivorans</name>
    <name type="common">Yeast</name>
    <name type="synonym">Arxula adeninivorans</name>
    <dbReference type="NCBI Taxonomy" id="409370"/>
    <lineage>
        <taxon>Eukaryota</taxon>
        <taxon>Fungi</taxon>
        <taxon>Dikarya</taxon>
        <taxon>Ascomycota</taxon>
        <taxon>Saccharomycotina</taxon>
        <taxon>Dipodascomycetes</taxon>
        <taxon>Dipodascales</taxon>
        <taxon>Trichomonascaceae</taxon>
        <taxon>Blastobotrys</taxon>
    </lineage>
</organism>
<feature type="transmembrane region" description="Helical" evidence="16">
    <location>
        <begin position="627"/>
        <end position="650"/>
    </location>
</feature>
<dbReference type="CDD" id="cd16702">
    <property type="entry name" value="RING_CH-C4HC3_MARCH6"/>
    <property type="match status" value="1"/>
</dbReference>
<evidence type="ECO:0000256" key="3">
    <source>
        <dbReference type="ARBA" id="ARBA00004906"/>
    </source>
</evidence>
<evidence type="ECO:0000256" key="11">
    <source>
        <dbReference type="ARBA" id="ARBA00022989"/>
    </source>
</evidence>
<dbReference type="PANTHER" id="PTHR13145:SF0">
    <property type="entry name" value="E3 UBIQUITIN-PROTEIN LIGASE MARCHF6"/>
    <property type="match status" value="1"/>
</dbReference>
<keyword evidence="9" id="KW-0833">Ubl conjugation pathway</keyword>
<comment type="catalytic activity">
    <reaction evidence="1">
        <text>S-ubiquitinyl-[E2 ubiquitin-conjugating enzyme]-L-cysteine + [acceptor protein]-L-lysine = [E2 ubiquitin-conjugating enzyme]-L-cysteine + N(6)-ubiquitinyl-[acceptor protein]-L-lysine.</text>
        <dbReference type="EC" id="2.3.2.27"/>
    </reaction>
</comment>
<feature type="region of interest" description="Disordered" evidence="15">
    <location>
        <begin position="276"/>
        <end position="299"/>
    </location>
</feature>
<dbReference type="InterPro" id="IPR001841">
    <property type="entry name" value="Znf_RING"/>
</dbReference>
<feature type="transmembrane region" description="Helical" evidence="16">
    <location>
        <begin position="926"/>
        <end position="951"/>
    </location>
</feature>
<feature type="transmembrane region" description="Helical" evidence="16">
    <location>
        <begin position="560"/>
        <end position="586"/>
    </location>
</feature>
<dbReference type="InterPro" id="IPR013083">
    <property type="entry name" value="Znf_RING/FYVE/PHD"/>
</dbReference>